<proteinExistence type="inferred from homology"/>
<dbReference type="SUPFAM" id="SSF53218">
    <property type="entry name" value="Molybdenum cofactor biosynthesis proteins"/>
    <property type="match status" value="2"/>
</dbReference>
<dbReference type="EMBL" id="LASV01000777">
    <property type="protein sequence ID" value="KKA16406.1"/>
    <property type="molecule type" value="Genomic_DNA"/>
</dbReference>
<dbReference type="FunFam" id="3.40.980.10:FF:000011">
    <property type="entry name" value="Molybdopterin molybdenumtransferase"/>
    <property type="match status" value="1"/>
</dbReference>
<dbReference type="InterPro" id="IPR036425">
    <property type="entry name" value="MoaB/Mog-like_dom_sf"/>
</dbReference>
<dbReference type="SMART" id="SM00852">
    <property type="entry name" value="MoCF_biosynth"/>
    <property type="match status" value="2"/>
</dbReference>
<feature type="domain" description="MoaB/Mog" evidence="7">
    <location>
        <begin position="436"/>
        <end position="605"/>
    </location>
</feature>
<dbReference type="InterPro" id="IPR005110">
    <property type="entry name" value="MoeA_linker/N"/>
</dbReference>
<protein>
    <recommendedName>
        <fullName evidence="7">MoaB/Mog domain-containing protein</fullName>
    </recommendedName>
</protein>
<dbReference type="InterPro" id="IPR001453">
    <property type="entry name" value="MoaB/Mog_dom"/>
</dbReference>
<dbReference type="GO" id="GO:0061599">
    <property type="term" value="F:molybdopterin molybdotransferase activity"/>
    <property type="evidence" value="ECO:0007669"/>
    <property type="project" value="UniProtKB-UniRule"/>
</dbReference>
<dbReference type="InterPro" id="IPR008284">
    <property type="entry name" value="MoCF_biosynth_CS"/>
</dbReference>
<keyword evidence="5" id="KW-0479">Metal-binding</keyword>
<dbReference type="PROSITE" id="PS01079">
    <property type="entry name" value="MOCF_BIOSYNTHESIS_2"/>
    <property type="match status" value="1"/>
</dbReference>
<evidence type="ECO:0000259" key="7">
    <source>
        <dbReference type="SMART" id="SM00852"/>
    </source>
</evidence>
<dbReference type="UniPathway" id="UPA00344"/>
<dbReference type="GO" id="GO:0061598">
    <property type="term" value="F:molybdopterin adenylyltransferase activity"/>
    <property type="evidence" value="ECO:0007669"/>
    <property type="project" value="UniProtKB-UniRule"/>
</dbReference>
<comment type="similarity">
    <text evidence="5">Belongs to the MoeA family.</text>
</comment>
<dbReference type="OrthoDB" id="4349954at2759"/>
<dbReference type="PANTHER" id="PTHR10192">
    <property type="entry name" value="MOLYBDOPTERIN BIOSYNTHESIS PROTEIN"/>
    <property type="match status" value="1"/>
</dbReference>
<dbReference type="GO" id="GO:0005524">
    <property type="term" value="F:ATP binding"/>
    <property type="evidence" value="ECO:0007669"/>
    <property type="project" value="UniProtKB-UniRule"/>
</dbReference>
<keyword evidence="4 5" id="KW-0501">Molybdenum cofactor biosynthesis</keyword>
<dbReference type="InterPro" id="IPR005111">
    <property type="entry name" value="MoeA_C_domain_IV"/>
</dbReference>
<dbReference type="STRING" id="1408163.A0A0F4YEN4"/>
<feature type="region of interest" description="Disordered" evidence="6">
    <location>
        <begin position="186"/>
        <end position="244"/>
    </location>
</feature>
<dbReference type="AlphaFoldDB" id="A0A0F4YEN4"/>
<dbReference type="Gene3D" id="3.90.105.10">
    <property type="entry name" value="Molybdopterin biosynthesis moea protein, domain 2"/>
    <property type="match status" value="1"/>
</dbReference>
<dbReference type="Gene3D" id="2.40.340.10">
    <property type="entry name" value="MoeA, C-terminal, domain IV"/>
    <property type="match status" value="1"/>
</dbReference>
<feature type="region of interest" description="Disordered" evidence="6">
    <location>
        <begin position="660"/>
        <end position="683"/>
    </location>
</feature>
<dbReference type="SUPFAM" id="SSF63882">
    <property type="entry name" value="MoeA N-terminal region -like"/>
    <property type="match status" value="1"/>
</dbReference>
<dbReference type="Pfam" id="PF03454">
    <property type="entry name" value="MoeA_C"/>
    <property type="match status" value="1"/>
</dbReference>
<dbReference type="Gene3D" id="3.40.980.10">
    <property type="entry name" value="MoaB/Mog-like domain"/>
    <property type="match status" value="2"/>
</dbReference>
<keyword evidence="5" id="KW-0808">Transferase</keyword>
<keyword evidence="5" id="KW-0460">Magnesium</keyword>
<evidence type="ECO:0000256" key="3">
    <source>
        <dbReference type="ARBA" id="ARBA00008339"/>
    </source>
</evidence>
<comment type="cofactor">
    <cofactor evidence="5">
        <name>Mg(2+)</name>
        <dbReference type="ChEBI" id="CHEBI:18420"/>
    </cofactor>
</comment>
<dbReference type="Pfam" id="PF00994">
    <property type="entry name" value="MoCF_biosynth"/>
    <property type="match status" value="2"/>
</dbReference>
<comment type="catalytic activity">
    <reaction evidence="5">
        <text>adenylyl-molybdopterin + molybdate = Mo-molybdopterin + AMP + H(+)</text>
        <dbReference type="Rhea" id="RHEA:35047"/>
        <dbReference type="ChEBI" id="CHEBI:15378"/>
        <dbReference type="ChEBI" id="CHEBI:36264"/>
        <dbReference type="ChEBI" id="CHEBI:62727"/>
        <dbReference type="ChEBI" id="CHEBI:71302"/>
        <dbReference type="ChEBI" id="CHEBI:456215"/>
    </reaction>
</comment>
<dbReference type="InterPro" id="IPR038987">
    <property type="entry name" value="MoeA-like"/>
</dbReference>
<sequence length="722" mass="75082">MSGSKLRAAVLIVSDTASRDAASDKAGPALTAVFTAEERSNTWEAPVVKVVPDNVLDIQRAICQWADGEEYFNLIITSGGTGFAIKDNTPEAVSPLIHRHAPGLVHGMLAASLNITPFAMMSRPVAGVRNKSLIVTLPGSPKGAKENLESIINLIPHACIQAAGANSRAIHAGGVKKLEAEAGVSPVQPSNANHHHHHHHHHSHAHNHAHGHAIPKPHTSPEDRPRSNDPNAGPTRRHRSSPYPMLSVDEALKIIVEETPNPSIIEVPVTTDLVGSVIAEDVYAGEAVPAYRASIVDGYAVIAPESPSSGASTKGIFPVASVSHAQASSMPPPLEPGTIARITTGAPLPPNANAVVMVEDTVLVSTTPDGTEEATVEILTGDIKPGENVREPGSDVALGSKILQKGDLISAVGGEIGLLASTGTKTVKIFNKPRVGVLSTGDELVPHDDPRTLTGGQIRDSNRPSLISCLRSWGFETVDLGIARDTPASELEQALRGALRGISTAAGAGGNIGGVDVIITTGGVSMGELDLLKPTIERSLGGTIHFGRVSMKPGKPTTFATVPFKPSSDDSAQQEREKRLIFALPGNPASALVTLHLFVLPSLHKLMGLGSSRSHSAANAHARANNLGLPLVSAVLTHAIPLDPKRTEYHRAIVTASRSDGRLSATSTGLSGDPGASSGQRSSRVGSLAKANALLVLPPGEGKIEKGQLVEALLMAPVVSGE</sequence>
<dbReference type="FunFam" id="3.40.980.10:FF:000013">
    <property type="entry name" value="Molybdopterin molybdenumtransferase"/>
    <property type="match status" value="1"/>
</dbReference>
<feature type="compositionally biased region" description="Basic residues" evidence="6">
    <location>
        <begin position="193"/>
        <end position="215"/>
    </location>
</feature>
<evidence type="ECO:0000313" key="9">
    <source>
        <dbReference type="Proteomes" id="UP000053958"/>
    </source>
</evidence>
<dbReference type="GO" id="GO:0005829">
    <property type="term" value="C:cytosol"/>
    <property type="evidence" value="ECO:0007669"/>
    <property type="project" value="TreeGrafter"/>
</dbReference>
<keyword evidence="5" id="KW-0500">Molybdenum</keyword>
<dbReference type="RefSeq" id="XP_013323018.1">
    <property type="nucleotide sequence ID" value="XM_013467564.1"/>
</dbReference>
<dbReference type="GO" id="GO:0046872">
    <property type="term" value="F:metal ion binding"/>
    <property type="evidence" value="ECO:0007669"/>
    <property type="project" value="UniProtKB-UniRule"/>
</dbReference>
<feature type="domain" description="MoaB/Mog" evidence="7">
    <location>
        <begin position="9"/>
        <end position="158"/>
    </location>
</feature>
<evidence type="ECO:0000256" key="2">
    <source>
        <dbReference type="ARBA" id="ARBA00007589"/>
    </source>
</evidence>
<dbReference type="SUPFAM" id="SSF63867">
    <property type="entry name" value="MoeA C-terminal domain-like"/>
    <property type="match status" value="1"/>
</dbReference>
<keyword evidence="9" id="KW-1185">Reference proteome</keyword>
<comment type="pathway">
    <text evidence="1 5">Cofactor biosynthesis; molybdopterin biosynthesis.</text>
</comment>
<dbReference type="GO" id="GO:0006777">
    <property type="term" value="P:Mo-molybdopterin cofactor biosynthetic process"/>
    <property type="evidence" value="ECO:0007669"/>
    <property type="project" value="UniProtKB-UniRule"/>
</dbReference>
<dbReference type="FunFam" id="2.170.190.11:FF:000002">
    <property type="entry name" value="Molybdopterin molybdenumtransferase"/>
    <property type="match status" value="1"/>
</dbReference>
<evidence type="ECO:0000256" key="4">
    <source>
        <dbReference type="ARBA" id="ARBA00023150"/>
    </source>
</evidence>
<dbReference type="Proteomes" id="UP000053958">
    <property type="component" value="Unassembled WGS sequence"/>
</dbReference>
<dbReference type="PANTHER" id="PTHR10192:SF5">
    <property type="entry name" value="GEPHYRIN"/>
    <property type="match status" value="1"/>
</dbReference>
<comment type="function">
    <text evidence="5">Catalyzes two steps in the biosynthesis of the molybdenum cofactor. In the first step, molybdopterin is adenylated. Subsequently, molybdate is inserted into adenylated molybdopterin and AMP is released.</text>
</comment>
<evidence type="ECO:0000256" key="1">
    <source>
        <dbReference type="ARBA" id="ARBA00005046"/>
    </source>
</evidence>
<evidence type="ECO:0000256" key="5">
    <source>
        <dbReference type="RuleBase" id="RU365090"/>
    </source>
</evidence>
<dbReference type="GeneID" id="25313069"/>
<dbReference type="CDD" id="cd00887">
    <property type="entry name" value="MoeA"/>
    <property type="match status" value="1"/>
</dbReference>
<dbReference type="InterPro" id="IPR036688">
    <property type="entry name" value="MoeA_C_domain_IV_sf"/>
</dbReference>
<dbReference type="Gene3D" id="2.170.190.11">
    <property type="entry name" value="Molybdopterin biosynthesis moea protein, domain 3"/>
    <property type="match status" value="1"/>
</dbReference>
<comment type="similarity">
    <text evidence="2">In the N-terminal section; belongs to the MoaB/Mog family.</text>
</comment>
<dbReference type="NCBIfam" id="TIGR00177">
    <property type="entry name" value="molyb_syn"/>
    <property type="match status" value="1"/>
</dbReference>
<organism evidence="8 9">
    <name type="scientific">Rasamsonia emersonii (strain ATCC 16479 / CBS 393.64 / IMI 116815)</name>
    <dbReference type="NCBI Taxonomy" id="1408163"/>
    <lineage>
        <taxon>Eukaryota</taxon>
        <taxon>Fungi</taxon>
        <taxon>Dikarya</taxon>
        <taxon>Ascomycota</taxon>
        <taxon>Pezizomycotina</taxon>
        <taxon>Eurotiomycetes</taxon>
        <taxon>Eurotiomycetidae</taxon>
        <taxon>Eurotiales</taxon>
        <taxon>Trichocomaceae</taxon>
        <taxon>Rasamsonia</taxon>
    </lineage>
</organism>
<accession>A0A0F4YEN4</accession>
<evidence type="ECO:0000313" key="8">
    <source>
        <dbReference type="EMBL" id="KKA16406.1"/>
    </source>
</evidence>
<comment type="similarity">
    <text evidence="3">In the C-terminal section; belongs to the MoeA family.</text>
</comment>
<reference evidence="8 9" key="1">
    <citation type="submission" date="2015-04" db="EMBL/GenBank/DDBJ databases">
        <authorList>
            <person name="Heijne W.H."/>
            <person name="Fedorova N.D."/>
            <person name="Nierman W.C."/>
            <person name="Vollebregt A.W."/>
            <person name="Zhao Z."/>
            <person name="Wu L."/>
            <person name="Kumar M."/>
            <person name="Stam H."/>
            <person name="van den Berg M.A."/>
            <person name="Pel H.J."/>
        </authorList>
    </citation>
    <scope>NUCLEOTIDE SEQUENCE [LARGE SCALE GENOMIC DNA]</scope>
    <source>
        <strain evidence="8 9">CBS 393.64</strain>
    </source>
</reference>
<gene>
    <name evidence="8" type="ORF">T310_10013</name>
</gene>
<comment type="catalytic activity">
    <reaction evidence="5">
        <text>molybdopterin + ATP + H(+) = adenylyl-molybdopterin + diphosphate</text>
        <dbReference type="Rhea" id="RHEA:31331"/>
        <dbReference type="ChEBI" id="CHEBI:15378"/>
        <dbReference type="ChEBI" id="CHEBI:30616"/>
        <dbReference type="ChEBI" id="CHEBI:33019"/>
        <dbReference type="ChEBI" id="CHEBI:58698"/>
        <dbReference type="ChEBI" id="CHEBI:62727"/>
    </reaction>
</comment>
<dbReference type="Pfam" id="PF03453">
    <property type="entry name" value="MoeA_N"/>
    <property type="match status" value="1"/>
</dbReference>
<dbReference type="CDD" id="cd00886">
    <property type="entry name" value="MogA_MoaB"/>
    <property type="match status" value="1"/>
</dbReference>
<comment type="caution">
    <text evidence="8">The sequence shown here is derived from an EMBL/GenBank/DDBJ whole genome shotgun (WGS) entry which is preliminary data.</text>
</comment>
<evidence type="ECO:0000256" key="6">
    <source>
        <dbReference type="SAM" id="MobiDB-lite"/>
    </source>
</evidence>
<dbReference type="InterPro" id="IPR036135">
    <property type="entry name" value="MoeA_linker/N_sf"/>
</dbReference>
<name>A0A0F4YEN4_RASE3</name>